<dbReference type="CDD" id="cd14858">
    <property type="entry name" value="TrmE_N"/>
    <property type="match status" value="1"/>
</dbReference>
<dbReference type="Gene3D" id="1.20.120.430">
    <property type="entry name" value="tRNA modification GTPase MnmE domain 2"/>
    <property type="match status" value="1"/>
</dbReference>
<comment type="similarity">
    <text evidence="1">Belongs to the TRAFAC class TrmE-Era-EngA-EngB-Septin-like GTPase superfamily. TrmE GTPase family.</text>
</comment>
<evidence type="ECO:0000313" key="8">
    <source>
        <dbReference type="EMBL" id="KHJ34574.1"/>
    </source>
</evidence>
<dbReference type="STRING" id="52586.A0A0B1PD27"/>
<dbReference type="InterPro" id="IPR027368">
    <property type="entry name" value="MnmE_dom2"/>
</dbReference>
<dbReference type="GO" id="GO:0003924">
    <property type="term" value="F:GTPase activity"/>
    <property type="evidence" value="ECO:0007669"/>
    <property type="project" value="InterPro"/>
</dbReference>
<dbReference type="InterPro" id="IPR018948">
    <property type="entry name" value="GTP-bd_TrmE_N"/>
</dbReference>
<feature type="domain" description="GTP-binding protein TrmE N-terminal" evidence="6">
    <location>
        <begin position="54"/>
        <end position="178"/>
    </location>
</feature>
<dbReference type="InterPro" id="IPR004520">
    <property type="entry name" value="GTPase_MnmE"/>
</dbReference>
<dbReference type="InterPro" id="IPR031168">
    <property type="entry name" value="G_TrmE"/>
</dbReference>
<dbReference type="InterPro" id="IPR005225">
    <property type="entry name" value="Small_GTP-bd"/>
</dbReference>
<proteinExistence type="inferred from homology"/>
<evidence type="ECO:0000313" key="9">
    <source>
        <dbReference type="Proteomes" id="UP000030854"/>
    </source>
</evidence>
<dbReference type="InterPro" id="IPR027417">
    <property type="entry name" value="P-loop_NTPase"/>
</dbReference>
<dbReference type="PANTHER" id="PTHR42714:SF2">
    <property type="entry name" value="TRNA MODIFICATION GTPASE GTPBP3, MITOCHONDRIAL"/>
    <property type="match status" value="1"/>
</dbReference>
<keyword evidence="3" id="KW-0547">Nucleotide-binding</keyword>
<dbReference type="HAMAP" id="MF_00379">
    <property type="entry name" value="GTPase_MnmE"/>
    <property type="match status" value="1"/>
</dbReference>
<dbReference type="InterPro" id="IPR025867">
    <property type="entry name" value="MnmE_helical"/>
</dbReference>
<dbReference type="Gene3D" id="3.30.1360.120">
    <property type="entry name" value="Probable tRNA modification gtpase trme, domain 1"/>
    <property type="match status" value="1"/>
</dbReference>
<dbReference type="GO" id="GO:0030488">
    <property type="term" value="P:tRNA methylation"/>
    <property type="evidence" value="ECO:0007669"/>
    <property type="project" value="TreeGrafter"/>
</dbReference>
<keyword evidence="9" id="KW-1185">Reference proteome</keyword>
<protein>
    <submittedName>
        <fullName evidence="8">Putative isoform cra_b</fullName>
    </submittedName>
</protein>
<dbReference type="Pfam" id="PF12631">
    <property type="entry name" value="MnmE_helical"/>
    <property type="match status" value="1"/>
</dbReference>
<gene>
    <name evidence="8" type="ORF">EV44_g6529</name>
</gene>
<dbReference type="AlphaFoldDB" id="A0A0B1PD27"/>
<feature type="domain" description="MnmE helical" evidence="7">
    <location>
        <begin position="181"/>
        <end position="552"/>
    </location>
</feature>
<dbReference type="GO" id="GO:0070899">
    <property type="term" value="P:mitochondrial tRNA wobble uridine modification"/>
    <property type="evidence" value="ECO:0007669"/>
    <property type="project" value="EnsemblFungi"/>
</dbReference>
<dbReference type="Pfam" id="PF01926">
    <property type="entry name" value="MMR_HSR1"/>
    <property type="match status" value="1"/>
</dbReference>
<feature type="domain" description="G" evidence="5">
    <location>
        <begin position="280"/>
        <end position="382"/>
    </location>
</feature>
<dbReference type="NCBIfam" id="NF003661">
    <property type="entry name" value="PRK05291.1-3"/>
    <property type="match status" value="1"/>
</dbReference>
<organism evidence="8 9">
    <name type="scientific">Uncinula necator</name>
    <name type="common">Grape powdery mildew</name>
    <dbReference type="NCBI Taxonomy" id="52586"/>
    <lineage>
        <taxon>Eukaryota</taxon>
        <taxon>Fungi</taxon>
        <taxon>Dikarya</taxon>
        <taxon>Ascomycota</taxon>
        <taxon>Pezizomycotina</taxon>
        <taxon>Leotiomycetes</taxon>
        <taxon>Erysiphales</taxon>
        <taxon>Erysiphaceae</taxon>
        <taxon>Erysiphe</taxon>
    </lineage>
</organism>
<dbReference type="CDD" id="cd04164">
    <property type="entry name" value="trmE"/>
    <property type="match status" value="1"/>
</dbReference>
<dbReference type="Proteomes" id="UP000030854">
    <property type="component" value="Unassembled WGS sequence"/>
</dbReference>
<evidence type="ECO:0000256" key="2">
    <source>
        <dbReference type="ARBA" id="ARBA00022694"/>
    </source>
</evidence>
<dbReference type="GO" id="GO:0005743">
    <property type="term" value="C:mitochondrial inner membrane"/>
    <property type="evidence" value="ECO:0007669"/>
    <property type="project" value="EnsemblFungi"/>
</dbReference>
<evidence type="ECO:0000256" key="1">
    <source>
        <dbReference type="ARBA" id="ARBA00011043"/>
    </source>
</evidence>
<evidence type="ECO:0000259" key="7">
    <source>
        <dbReference type="Pfam" id="PF12631"/>
    </source>
</evidence>
<dbReference type="InterPro" id="IPR006073">
    <property type="entry name" value="GTP-bd"/>
</dbReference>
<evidence type="ECO:0000259" key="5">
    <source>
        <dbReference type="Pfam" id="PF01926"/>
    </source>
</evidence>
<evidence type="ECO:0000256" key="3">
    <source>
        <dbReference type="ARBA" id="ARBA00022741"/>
    </source>
</evidence>
<dbReference type="SUPFAM" id="SSF52540">
    <property type="entry name" value="P-loop containing nucleoside triphosphate hydrolases"/>
    <property type="match status" value="1"/>
</dbReference>
<dbReference type="EMBL" id="JNVN01000814">
    <property type="protein sequence ID" value="KHJ34574.1"/>
    <property type="molecule type" value="Genomic_DNA"/>
</dbReference>
<evidence type="ECO:0000259" key="6">
    <source>
        <dbReference type="Pfam" id="PF10396"/>
    </source>
</evidence>
<keyword evidence="4" id="KW-0342">GTP-binding</keyword>
<dbReference type="Gene3D" id="3.40.50.300">
    <property type="entry name" value="P-loop containing nucleotide triphosphate hydrolases"/>
    <property type="match status" value="1"/>
</dbReference>
<dbReference type="NCBIfam" id="TIGR00231">
    <property type="entry name" value="small_GTP"/>
    <property type="match status" value="1"/>
</dbReference>
<sequence length="555" mass="61406">MRCSCAILRKPTVLNLDNHFRLLTCEVRFRNIRAIPDRKLSSNHFDSSSYVDDTIYALSTAPGRGALAIVRTSGPQSISIFNSLCPKSQNPHPRKAIVRKLHNPLNPKIVVDSAAVILFHPAPSSATGEDVLELQIHGGSATQKAVLNAISEVATVKNLPIRYAEPGEFTKRAFLNHKLELAQVEALSNELSAETEQQRQAAVRSNSQMLSMTYDSWRQKLLLARGEIEALIDFSEDQNFEEPSQKLFENVGNYIDVLLREIERFTQASYRQELLKRGVKISLLGPPNSGKSSLLNRITGREASIVCQEAGTTRDVIEIRLDIKGYLCTIADTAGLRDEHTSSNTLDTTIGIVEQEGIRRAKTIAKQSDIVILMASFEQDFSGICFIKYDHSSLSLAANASNALIVVNKCDKIISSDQKNSLIKDFQTKVTSAFSPKIPPPIIPISCHDNSSKGDLKDDNHNIQRLSSELLKVIKGITEFPVDMEDLIGVTERQRLILDEFGSHLRNFKEGMDIVIAAEHLRLAASCLARITGRGAEGDVEELLGVIFDKFCVGK</sequence>
<dbReference type="HOGENOM" id="CLU_019624_3_0_1"/>
<accession>A0A0B1PD27</accession>
<dbReference type="InterPro" id="IPR027266">
    <property type="entry name" value="TrmE/GcvT-like"/>
</dbReference>
<evidence type="ECO:0000256" key="4">
    <source>
        <dbReference type="ARBA" id="ARBA00023134"/>
    </source>
</evidence>
<dbReference type="OMA" id="VQIGFHI"/>
<name>A0A0B1PD27_UNCNE</name>
<dbReference type="PANTHER" id="PTHR42714">
    <property type="entry name" value="TRNA MODIFICATION GTPASE GTPBP3"/>
    <property type="match status" value="1"/>
</dbReference>
<comment type="caution">
    <text evidence="8">The sequence shown here is derived from an EMBL/GenBank/DDBJ whole genome shotgun (WGS) entry which is preliminary data.</text>
</comment>
<dbReference type="Pfam" id="PF10396">
    <property type="entry name" value="TrmE_N"/>
    <property type="match status" value="1"/>
</dbReference>
<dbReference type="GO" id="GO:0005525">
    <property type="term" value="F:GTP binding"/>
    <property type="evidence" value="ECO:0007669"/>
    <property type="project" value="UniProtKB-KW"/>
</dbReference>
<reference evidence="8 9" key="1">
    <citation type="journal article" date="2014" name="BMC Genomics">
        <title>Adaptive genomic structural variation in the grape powdery mildew pathogen, Erysiphe necator.</title>
        <authorList>
            <person name="Jones L."/>
            <person name="Riaz S."/>
            <person name="Morales-Cruz A."/>
            <person name="Amrine K.C."/>
            <person name="McGuire B."/>
            <person name="Gubler W.D."/>
            <person name="Walker M.A."/>
            <person name="Cantu D."/>
        </authorList>
    </citation>
    <scope>NUCLEOTIDE SEQUENCE [LARGE SCALE GENOMIC DNA]</scope>
    <source>
        <strain evidence="9">c</strain>
    </source>
</reference>
<keyword evidence="2" id="KW-0819">tRNA processing</keyword>